<evidence type="ECO:0000256" key="2">
    <source>
        <dbReference type="ARBA" id="ARBA00022692"/>
    </source>
</evidence>
<keyword evidence="3 6" id="KW-1133">Transmembrane helix</keyword>
<dbReference type="EMBL" id="JAFNEN010000866">
    <property type="protein sequence ID" value="KAG8176551.1"/>
    <property type="molecule type" value="Genomic_DNA"/>
</dbReference>
<dbReference type="GO" id="GO:0007166">
    <property type="term" value="P:cell surface receptor signaling pathway"/>
    <property type="evidence" value="ECO:0007669"/>
    <property type="project" value="InterPro"/>
</dbReference>
<dbReference type="InterPro" id="IPR017983">
    <property type="entry name" value="GPCR_2_secretin-like_CS"/>
</dbReference>
<accession>A0AAV6TYW7</accession>
<evidence type="ECO:0000256" key="5">
    <source>
        <dbReference type="SAM" id="MobiDB-lite"/>
    </source>
</evidence>
<feature type="transmembrane region" description="Helical" evidence="6">
    <location>
        <begin position="168"/>
        <end position="187"/>
    </location>
</feature>
<dbReference type="GO" id="GO:0005886">
    <property type="term" value="C:plasma membrane"/>
    <property type="evidence" value="ECO:0007669"/>
    <property type="project" value="TreeGrafter"/>
</dbReference>
<dbReference type="Proteomes" id="UP000827092">
    <property type="component" value="Unassembled WGS sequence"/>
</dbReference>
<evidence type="ECO:0000313" key="8">
    <source>
        <dbReference type="EMBL" id="KAG8176551.1"/>
    </source>
</evidence>
<comment type="caution">
    <text evidence="8">The sequence shown here is derived from an EMBL/GenBank/DDBJ whole genome shotgun (WGS) entry which is preliminary data.</text>
</comment>
<feature type="transmembrane region" description="Helical" evidence="6">
    <location>
        <begin position="85"/>
        <end position="108"/>
    </location>
</feature>
<sequence length="335" mass="38625">MHKNLFTALLLNALMSILFKCFVILEQLDSSEHDTVLEENGIGCKVLCVITKYTRMTTYMWMFCEGFYLHKLIAASFAEQKSLRMFYIIGWVFPVFPVATFALLRWYFADEECWAIPINPYEWVTNSPNLLSLVLNFAFLCNIIRVLVTKLRATHMNEPSQFRKAVRATLVLVPLFGLHFFLVLYRPQSGECATLEGYTFLSYSMDGLQGFLVSLIFCYLNGEIQGLVRRSVQRMRLQRMSLTSSSEWRRSTRSEPALAKLAVARGGGKRGAMSNLLRISNDRIRHRYSMNVRPSTVNVANPVEEFPVTVCKPPPKNPRRLRRDSYSIEEFSDTF</sequence>
<evidence type="ECO:0000256" key="6">
    <source>
        <dbReference type="SAM" id="Phobius"/>
    </source>
</evidence>
<dbReference type="PANTHER" id="PTHR45620">
    <property type="entry name" value="PDF RECEPTOR-LIKE PROTEIN-RELATED"/>
    <property type="match status" value="1"/>
</dbReference>
<dbReference type="AlphaFoldDB" id="A0AAV6TYW7"/>
<keyword evidence="4 6" id="KW-0472">Membrane</keyword>
<dbReference type="PRINTS" id="PR00249">
    <property type="entry name" value="GPCRSECRETIN"/>
</dbReference>
<dbReference type="InterPro" id="IPR000832">
    <property type="entry name" value="GPCR_2_secretin-like"/>
</dbReference>
<name>A0AAV6TYW7_9ARAC</name>
<feature type="transmembrane region" description="Helical" evidence="6">
    <location>
        <begin position="5"/>
        <end position="25"/>
    </location>
</feature>
<evidence type="ECO:0000256" key="1">
    <source>
        <dbReference type="ARBA" id="ARBA00004141"/>
    </source>
</evidence>
<feature type="transmembrane region" description="Helical" evidence="6">
    <location>
        <begin position="207"/>
        <end position="228"/>
    </location>
</feature>
<feature type="transmembrane region" description="Helical" evidence="6">
    <location>
        <begin position="128"/>
        <end position="148"/>
    </location>
</feature>
<feature type="domain" description="G-protein coupled receptors family 2 profile 2" evidence="7">
    <location>
        <begin position="1"/>
        <end position="221"/>
    </location>
</feature>
<evidence type="ECO:0000256" key="3">
    <source>
        <dbReference type="ARBA" id="ARBA00022989"/>
    </source>
</evidence>
<dbReference type="InterPro" id="IPR050332">
    <property type="entry name" value="GPCR_2"/>
</dbReference>
<comment type="subcellular location">
    <subcellularLocation>
        <location evidence="1">Membrane</location>
        <topology evidence="1">Multi-pass membrane protein</topology>
    </subcellularLocation>
</comment>
<dbReference type="PROSITE" id="PS50261">
    <property type="entry name" value="G_PROTEIN_RECEP_F2_4"/>
    <property type="match status" value="1"/>
</dbReference>
<proteinExistence type="predicted"/>
<dbReference type="GO" id="GO:0007188">
    <property type="term" value="P:adenylate cyclase-modulating G protein-coupled receptor signaling pathway"/>
    <property type="evidence" value="ECO:0007669"/>
    <property type="project" value="TreeGrafter"/>
</dbReference>
<dbReference type="GO" id="GO:0008528">
    <property type="term" value="F:G protein-coupled peptide receptor activity"/>
    <property type="evidence" value="ECO:0007669"/>
    <property type="project" value="TreeGrafter"/>
</dbReference>
<organism evidence="8 9">
    <name type="scientific">Oedothorax gibbosus</name>
    <dbReference type="NCBI Taxonomy" id="931172"/>
    <lineage>
        <taxon>Eukaryota</taxon>
        <taxon>Metazoa</taxon>
        <taxon>Ecdysozoa</taxon>
        <taxon>Arthropoda</taxon>
        <taxon>Chelicerata</taxon>
        <taxon>Arachnida</taxon>
        <taxon>Araneae</taxon>
        <taxon>Araneomorphae</taxon>
        <taxon>Entelegynae</taxon>
        <taxon>Araneoidea</taxon>
        <taxon>Linyphiidae</taxon>
        <taxon>Erigoninae</taxon>
        <taxon>Oedothorax</taxon>
    </lineage>
</organism>
<evidence type="ECO:0000313" key="9">
    <source>
        <dbReference type="Proteomes" id="UP000827092"/>
    </source>
</evidence>
<dbReference type="Pfam" id="PF00002">
    <property type="entry name" value="7tm_2"/>
    <property type="match status" value="1"/>
</dbReference>
<reference evidence="8 9" key="1">
    <citation type="journal article" date="2022" name="Nat. Ecol. Evol.">
        <title>A masculinizing supergene underlies an exaggerated male reproductive morph in a spider.</title>
        <authorList>
            <person name="Hendrickx F."/>
            <person name="De Corte Z."/>
            <person name="Sonet G."/>
            <person name="Van Belleghem S.M."/>
            <person name="Kostlbacher S."/>
            <person name="Vangestel C."/>
        </authorList>
    </citation>
    <scope>NUCLEOTIDE SEQUENCE [LARGE SCALE GENOMIC DNA]</scope>
    <source>
        <strain evidence="8">W744_W776</strain>
    </source>
</reference>
<evidence type="ECO:0000259" key="7">
    <source>
        <dbReference type="PROSITE" id="PS50261"/>
    </source>
</evidence>
<dbReference type="Gene3D" id="1.20.1070.10">
    <property type="entry name" value="Rhodopsin 7-helix transmembrane proteins"/>
    <property type="match status" value="1"/>
</dbReference>
<keyword evidence="9" id="KW-1185">Reference proteome</keyword>
<dbReference type="CDD" id="cd15041">
    <property type="entry name" value="7tmB1_hormone_R"/>
    <property type="match status" value="1"/>
</dbReference>
<evidence type="ECO:0000256" key="4">
    <source>
        <dbReference type="ARBA" id="ARBA00023136"/>
    </source>
</evidence>
<gene>
    <name evidence="8" type="ORF">JTE90_010764</name>
</gene>
<dbReference type="PANTHER" id="PTHR45620:SF42">
    <property type="entry name" value="G-PROTEIN COUPLED RECEPTOR SEB-2"/>
    <property type="match status" value="1"/>
</dbReference>
<dbReference type="InterPro" id="IPR017981">
    <property type="entry name" value="GPCR_2-like_7TM"/>
</dbReference>
<dbReference type="PROSITE" id="PS00650">
    <property type="entry name" value="G_PROTEIN_RECEP_F2_2"/>
    <property type="match status" value="1"/>
</dbReference>
<protein>
    <recommendedName>
        <fullName evidence="7">G-protein coupled receptors family 2 profile 2 domain-containing protein</fullName>
    </recommendedName>
</protein>
<feature type="region of interest" description="Disordered" evidence="5">
    <location>
        <begin position="315"/>
        <end position="335"/>
    </location>
</feature>
<keyword evidence="2 6" id="KW-0812">Transmembrane</keyword>